<dbReference type="Gene3D" id="1.50.10.10">
    <property type="match status" value="1"/>
</dbReference>
<evidence type="ECO:0000256" key="4">
    <source>
        <dbReference type="ARBA" id="ARBA00022723"/>
    </source>
</evidence>
<evidence type="ECO:0000313" key="16">
    <source>
        <dbReference type="EnsemblMetazoa" id="XP_030840357"/>
    </source>
</evidence>
<dbReference type="InterPro" id="IPR050749">
    <property type="entry name" value="Glycosyl_Hydrolase_47"/>
</dbReference>
<dbReference type="OMA" id="WDAYTKY"/>
<keyword evidence="15" id="KW-0472">Membrane</keyword>
<dbReference type="Pfam" id="PF01532">
    <property type="entry name" value="Glyco_hydro_47"/>
    <property type="match status" value="1"/>
</dbReference>
<feature type="active site" evidence="10">
    <location>
        <position position="433"/>
    </location>
</feature>
<comment type="cofactor">
    <cofactor evidence="1 11">
        <name>Ca(2+)</name>
        <dbReference type="ChEBI" id="CHEBI:29108"/>
    </cofactor>
</comment>
<proteinExistence type="inferred from homology"/>
<keyword evidence="7 12" id="KW-1015">Disulfide bond</keyword>
<keyword evidence="6 11" id="KW-0106">Calcium</keyword>
<accession>A0A7M7NR34</accession>
<dbReference type="PANTHER" id="PTHR11742">
    <property type="entry name" value="MANNOSYL-OLIGOSACCHARIDE ALPHA-1,2-MANNOSIDASE-RELATED"/>
    <property type="match status" value="1"/>
</dbReference>
<feature type="transmembrane region" description="Helical" evidence="15">
    <location>
        <begin position="38"/>
        <end position="58"/>
    </location>
</feature>
<dbReference type="InterPro" id="IPR001382">
    <property type="entry name" value="Glyco_hydro_47"/>
</dbReference>
<dbReference type="GO" id="GO:0036503">
    <property type="term" value="P:ERAD pathway"/>
    <property type="evidence" value="ECO:0000318"/>
    <property type="project" value="GO_Central"/>
</dbReference>
<organism evidence="16 17">
    <name type="scientific">Strongylocentrotus purpuratus</name>
    <name type="common">Purple sea urchin</name>
    <dbReference type="NCBI Taxonomy" id="7668"/>
    <lineage>
        <taxon>Eukaryota</taxon>
        <taxon>Metazoa</taxon>
        <taxon>Echinodermata</taxon>
        <taxon>Eleutherozoa</taxon>
        <taxon>Echinozoa</taxon>
        <taxon>Echinoidea</taxon>
        <taxon>Euechinoidea</taxon>
        <taxon>Echinacea</taxon>
        <taxon>Camarodonta</taxon>
        <taxon>Echinidea</taxon>
        <taxon>Strongylocentrotidae</taxon>
        <taxon>Strongylocentrotus</taxon>
    </lineage>
</organism>
<dbReference type="RefSeq" id="XP_030840357.1">
    <property type="nucleotide sequence ID" value="XM_030984497.1"/>
</dbReference>
<evidence type="ECO:0000256" key="12">
    <source>
        <dbReference type="PIRSR" id="PIRSR601382-3"/>
    </source>
</evidence>
<dbReference type="KEGG" id="spu:592701"/>
<dbReference type="InterPro" id="IPR036026">
    <property type="entry name" value="Seven-hairpin_glycosidases"/>
</dbReference>
<dbReference type="AlphaFoldDB" id="A0A7M7NR34"/>
<dbReference type="GO" id="GO:0005783">
    <property type="term" value="C:endoplasmic reticulum"/>
    <property type="evidence" value="ECO:0000318"/>
    <property type="project" value="GO_Central"/>
</dbReference>
<dbReference type="InterPro" id="IPR012341">
    <property type="entry name" value="6hp_glycosidase-like_sf"/>
</dbReference>
<reference evidence="17" key="1">
    <citation type="submission" date="2015-02" db="EMBL/GenBank/DDBJ databases">
        <title>Genome sequencing for Strongylocentrotus purpuratus.</title>
        <authorList>
            <person name="Murali S."/>
            <person name="Liu Y."/>
            <person name="Vee V."/>
            <person name="English A."/>
            <person name="Wang M."/>
            <person name="Skinner E."/>
            <person name="Han Y."/>
            <person name="Muzny D.M."/>
            <person name="Worley K.C."/>
            <person name="Gibbs R.A."/>
        </authorList>
    </citation>
    <scope>NUCLEOTIDE SEQUENCE</scope>
</reference>
<evidence type="ECO:0000256" key="10">
    <source>
        <dbReference type="PIRSR" id="PIRSR601382-1"/>
    </source>
</evidence>
<keyword evidence="13" id="KW-0326">Glycosidase</keyword>
<keyword evidence="17" id="KW-1185">Reference proteome</keyword>
<evidence type="ECO:0000256" key="1">
    <source>
        <dbReference type="ARBA" id="ARBA00001913"/>
    </source>
</evidence>
<evidence type="ECO:0000256" key="8">
    <source>
        <dbReference type="ARBA" id="ARBA00047669"/>
    </source>
</evidence>
<evidence type="ECO:0000256" key="3">
    <source>
        <dbReference type="ARBA" id="ARBA00007658"/>
    </source>
</evidence>
<evidence type="ECO:0000256" key="14">
    <source>
        <dbReference type="SAM" id="MobiDB-lite"/>
    </source>
</evidence>
<dbReference type="EnsemblMetazoa" id="XM_030984497">
    <property type="protein sequence ID" value="XP_030840357"/>
    <property type="gene ID" value="LOC592701"/>
</dbReference>
<evidence type="ECO:0000256" key="11">
    <source>
        <dbReference type="PIRSR" id="PIRSR601382-2"/>
    </source>
</evidence>
<feature type="disulfide bond" evidence="12">
    <location>
        <begin position="497"/>
        <end position="526"/>
    </location>
</feature>
<keyword evidence="15" id="KW-0812">Transmembrane</keyword>
<dbReference type="PANTHER" id="PTHR11742:SF55">
    <property type="entry name" value="ENDOPLASMIC RETICULUM MANNOSYL-OLIGOSACCHARIDE 1,2-ALPHA-MANNOSIDASE"/>
    <property type="match status" value="1"/>
</dbReference>
<dbReference type="PRINTS" id="PR00747">
    <property type="entry name" value="GLYHDRLASE47"/>
</dbReference>
<comment type="catalytic activity">
    <reaction evidence="9">
        <text>N(4)-(alpha-D-Man-(1-&gt;2)-alpha-D-Man-(1-&gt;2)-alpha-D-Man-(1-&gt;3)-[alpha-D-Man-(1-&gt;2)-alpha-D-Man-(1-&gt;3)-[alpha-D-Man-(1-&gt;2)-alpha-D-Man-(1-&gt;6)]-alpha-D-Man-(1-&gt;6)]-beta-D-Man-(1-&gt;4)-beta-D-GlcNAc-(1-&gt;4)-beta-D-GlcNAc)-L-asparaginyl-[protein] (N-glucan mannose isomer 9A1,2,3B1,2,3) + 4 H2O = N(4)-(alpha-D-Man-(1-&gt;3)-[alpha-D-Man-(1-&gt;3)-[alpha-D-Man-(1-&gt;6)]-alpha-D-Man-(1-&gt;6)]-beta-D-Man-(1-&gt;4)-beta-D-GlcNAc-(1-&gt;4)-beta-D-GlcNAc)-L-asparaginyl-[protein] (N-glucan mannose isomer 5A1,2) + 4 beta-D-mannose</text>
        <dbReference type="Rhea" id="RHEA:56008"/>
        <dbReference type="Rhea" id="RHEA-COMP:14356"/>
        <dbReference type="Rhea" id="RHEA-COMP:14367"/>
        <dbReference type="ChEBI" id="CHEBI:15377"/>
        <dbReference type="ChEBI" id="CHEBI:28563"/>
        <dbReference type="ChEBI" id="CHEBI:59087"/>
        <dbReference type="ChEBI" id="CHEBI:139493"/>
        <dbReference type="EC" id="3.2.1.113"/>
    </reaction>
</comment>
<evidence type="ECO:0000256" key="7">
    <source>
        <dbReference type="ARBA" id="ARBA00023157"/>
    </source>
</evidence>
<comment type="similarity">
    <text evidence="3 13">Belongs to the glycosyl hydrolase 47 family.</text>
</comment>
<dbReference type="Proteomes" id="UP000007110">
    <property type="component" value="Unassembled WGS sequence"/>
</dbReference>
<feature type="active site" description="Proton donor" evidence="10">
    <location>
        <position position="540"/>
    </location>
</feature>
<evidence type="ECO:0000313" key="17">
    <source>
        <dbReference type="Proteomes" id="UP000007110"/>
    </source>
</evidence>
<evidence type="ECO:0000256" key="5">
    <source>
        <dbReference type="ARBA" id="ARBA00022801"/>
    </source>
</evidence>
<dbReference type="FunCoup" id="A0A7M7NR34">
    <property type="interactions" value="2084"/>
</dbReference>
<dbReference type="GO" id="GO:0016020">
    <property type="term" value="C:membrane"/>
    <property type="evidence" value="ECO:0000318"/>
    <property type="project" value="GO_Central"/>
</dbReference>
<sequence>MLPFTSKPSSGDYDNSKARRTQSCWRLWRRLSRLQRKVVTAILLISALGGFIVFRHFVPDESKSGLDSDAFARNAAGRNKGWLGLGGGQEGHDPVNDDFNPGVGGDEMGVAGDEIKQDKSLKGRPGKRGPPKLLGGKPMGFQDTENVDPLEGNQPMGEEDTENADKEKGVPHPGIELPPGVVKEGEADEKEVVLPLPDNEKDKADPGNSDPQSLYGAKNERQRAVVDAFKHAWKGYKAHAWGHDELKPISKKWSEWFTLSLTMVDSLDTMVIMGLTDEFQEARDHIAQMSVTPNKDVNLFETTIRVLGAFLSTYHLTGDEMFLQKAVTLGDSLLNCFQSRTAVPFSDVNLQTGNAHAPRWGPDSSVSEVSTIQLEFRDLSFTTGDPKYKEAVDKVMMHLHNLPKKEGLVPIFINANSGQFRPNSILTLGARADSYYEYLLKQWLQTSKSEKRFHDDYIEAVEGIKKKLLGQSEPNKLTFIGELHRDTFSPKMDELACFFPGTLALGHHNGLPDSHLELAQEVAHTCFQMYAQMPTFLAPEITYFNTLPGMKEDLNIKPADAHNLLRPETLESFFYLYRITGQNFYREWAWKIFQGFEKYTKIPGGGYSSISNVKNPDNVNMRDKMESFFLGETLKYLFLIFSDDPNLISLDKYVFNTEAHPLPVRDGQGHQVQ</sequence>
<dbReference type="GO" id="GO:0005975">
    <property type="term" value="P:carbohydrate metabolic process"/>
    <property type="evidence" value="ECO:0007669"/>
    <property type="project" value="InterPro"/>
</dbReference>
<dbReference type="GO" id="GO:0005509">
    <property type="term" value="F:calcium ion binding"/>
    <property type="evidence" value="ECO:0007669"/>
    <property type="project" value="InterPro"/>
</dbReference>
<dbReference type="OrthoDB" id="8118055at2759"/>
<protein>
    <recommendedName>
        <fullName evidence="13">alpha-1,2-Mannosidase</fullName>
        <ecNumber evidence="13">3.2.1.-</ecNumber>
    </recommendedName>
</protein>
<dbReference type="InParanoid" id="A0A7M7NR34"/>
<reference evidence="16" key="2">
    <citation type="submission" date="2021-01" db="UniProtKB">
        <authorList>
            <consortium name="EnsemblMetazoa"/>
        </authorList>
    </citation>
    <scope>IDENTIFICATION</scope>
</reference>
<dbReference type="FunFam" id="1.50.10.10:FF:000123">
    <property type="entry name" value="alpha-1,2-Mannosidase"/>
    <property type="match status" value="1"/>
</dbReference>
<comment type="catalytic activity">
    <reaction evidence="8">
        <text>N(4)-(alpha-D-Man-(1-&gt;2)-alpha-D-Man-(1-&gt;2)-alpha-D-Man-(1-&gt;3)-[alpha-D-Man-(1-&gt;3)-[alpha-D-Man-(1-&gt;2)-alpha-D-Man-(1-&gt;6)]-alpha-D-Man-(1-&gt;6)]-beta-D-Man-(1-&gt;4)-beta-D-GlcNAc-(1-&gt;4)-beta-D-GlcNAc)-L-asparaginyl-[protein] (N-glucan mannose isomer 8A1,2,3B1,3) + 3 H2O = N(4)-(alpha-D-Man-(1-&gt;3)-[alpha-D-Man-(1-&gt;3)-[alpha-D-Man-(1-&gt;6)]-alpha-D-Man-(1-&gt;6)]-beta-D-Man-(1-&gt;4)-beta-D-GlcNAc-(1-&gt;4)-beta-D-GlcNAc)-L-asparaginyl-[protein] (N-glucan mannose isomer 5A1,2) + 3 beta-D-mannose</text>
        <dbReference type="Rhea" id="RHEA:56028"/>
        <dbReference type="Rhea" id="RHEA-COMP:14358"/>
        <dbReference type="Rhea" id="RHEA-COMP:14367"/>
        <dbReference type="ChEBI" id="CHEBI:15377"/>
        <dbReference type="ChEBI" id="CHEBI:28563"/>
        <dbReference type="ChEBI" id="CHEBI:59087"/>
        <dbReference type="ChEBI" id="CHEBI:60628"/>
        <dbReference type="EC" id="3.2.1.113"/>
    </reaction>
</comment>
<feature type="active site" evidence="10">
    <location>
        <position position="568"/>
    </location>
</feature>
<feature type="binding site" evidence="11">
    <location>
        <position position="657"/>
    </location>
    <ligand>
        <name>Ca(2+)</name>
        <dbReference type="ChEBI" id="CHEBI:29108"/>
    </ligand>
</feature>
<dbReference type="GeneID" id="592701"/>
<name>A0A7M7NR34_STRPU</name>
<keyword evidence="15" id="KW-1133">Transmembrane helix</keyword>
<evidence type="ECO:0000256" key="2">
    <source>
        <dbReference type="ARBA" id="ARBA00004922"/>
    </source>
</evidence>
<keyword evidence="4 11" id="KW-0479">Metal-binding</keyword>
<dbReference type="GO" id="GO:0004571">
    <property type="term" value="F:mannosyl-oligosaccharide 1,2-alpha-mannosidase activity"/>
    <property type="evidence" value="ECO:0000318"/>
    <property type="project" value="GO_Central"/>
</dbReference>
<comment type="pathway">
    <text evidence="2">Protein modification; protein glycosylation.</text>
</comment>
<dbReference type="SUPFAM" id="SSF48225">
    <property type="entry name" value="Seven-hairpin glycosidases"/>
    <property type="match status" value="1"/>
</dbReference>
<evidence type="ECO:0000256" key="15">
    <source>
        <dbReference type="SAM" id="Phobius"/>
    </source>
</evidence>
<evidence type="ECO:0000256" key="9">
    <source>
        <dbReference type="ARBA" id="ARBA00048605"/>
    </source>
</evidence>
<feature type="region of interest" description="Disordered" evidence="14">
    <location>
        <begin position="82"/>
        <end position="220"/>
    </location>
</feature>
<keyword evidence="5 13" id="KW-0378">Hydrolase</keyword>
<feature type="active site" description="Proton donor" evidence="10">
    <location>
        <position position="301"/>
    </location>
</feature>
<evidence type="ECO:0000256" key="6">
    <source>
        <dbReference type="ARBA" id="ARBA00022837"/>
    </source>
</evidence>
<dbReference type="EC" id="3.2.1.-" evidence="13"/>
<evidence type="ECO:0000256" key="13">
    <source>
        <dbReference type="RuleBase" id="RU361193"/>
    </source>
</evidence>